<evidence type="ECO:0000259" key="2">
    <source>
        <dbReference type="Pfam" id="PF07883"/>
    </source>
</evidence>
<dbReference type="InterPro" id="IPR013096">
    <property type="entry name" value="Cupin_2"/>
</dbReference>
<protein>
    <recommendedName>
        <fullName evidence="2">Cupin type-2 domain-containing protein</fullName>
    </recommendedName>
</protein>
<accession>A0A081RRT8</accession>
<evidence type="ECO:0000256" key="1">
    <source>
        <dbReference type="SAM" id="MobiDB-lite"/>
    </source>
</evidence>
<organism evidence="3 4">
    <name type="scientific">Photorhabdus temperata subsp. temperata Meg1</name>
    <dbReference type="NCBI Taxonomy" id="1393735"/>
    <lineage>
        <taxon>Bacteria</taxon>
        <taxon>Pseudomonadati</taxon>
        <taxon>Pseudomonadota</taxon>
        <taxon>Gammaproteobacteria</taxon>
        <taxon>Enterobacterales</taxon>
        <taxon>Morganellaceae</taxon>
        <taxon>Photorhabdus</taxon>
    </lineage>
</organism>
<gene>
    <name evidence="3" type="ORF">MEG1DRAFT_04006</name>
</gene>
<reference evidence="3 4" key="1">
    <citation type="submission" date="2014-03" db="EMBL/GenBank/DDBJ databases">
        <title>Draft Genome of Photorhabdus temperata Meg1.</title>
        <authorList>
            <person name="Hurst S.G.IV."/>
            <person name="Morris K."/>
            <person name="Thomas K."/>
            <person name="Tisa L.S."/>
        </authorList>
    </citation>
    <scope>NUCLEOTIDE SEQUENCE [LARGE SCALE GENOMIC DNA]</scope>
    <source>
        <strain evidence="3 4">Meg1</strain>
    </source>
</reference>
<dbReference type="PATRIC" id="fig|1393735.3.peg.4104"/>
<dbReference type="PANTHER" id="PTHR37694">
    <property type="entry name" value="SLR8022 PROTEIN"/>
    <property type="match status" value="1"/>
</dbReference>
<feature type="region of interest" description="Disordered" evidence="1">
    <location>
        <begin position="357"/>
        <end position="380"/>
    </location>
</feature>
<dbReference type="InterPro" id="IPR014710">
    <property type="entry name" value="RmlC-like_jellyroll"/>
</dbReference>
<dbReference type="AlphaFoldDB" id="A0A081RRT8"/>
<comment type="caution">
    <text evidence="3">The sequence shown here is derived from an EMBL/GenBank/DDBJ whole genome shotgun (WGS) entry which is preliminary data.</text>
</comment>
<dbReference type="Proteomes" id="UP000028002">
    <property type="component" value="Unassembled WGS sequence"/>
</dbReference>
<dbReference type="PANTHER" id="PTHR37694:SF1">
    <property type="entry name" value="SLR8022 PROTEIN"/>
    <property type="match status" value="1"/>
</dbReference>
<evidence type="ECO:0000313" key="3">
    <source>
        <dbReference type="EMBL" id="KER01391.1"/>
    </source>
</evidence>
<dbReference type="Pfam" id="PF07883">
    <property type="entry name" value="Cupin_2"/>
    <property type="match status" value="1"/>
</dbReference>
<dbReference type="RefSeq" id="WP_072008879.1">
    <property type="nucleotide sequence ID" value="NZ_CAWLUD010000087.1"/>
</dbReference>
<dbReference type="InterPro" id="IPR011051">
    <property type="entry name" value="RmlC_Cupin_sf"/>
</dbReference>
<evidence type="ECO:0000313" key="4">
    <source>
        <dbReference type="Proteomes" id="UP000028002"/>
    </source>
</evidence>
<feature type="domain" description="Cupin type-2" evidence="2">
    <location>
        <begin position="56"/>
        <end position="110"/>
    </location>
</feature>
<dbReference type="EMBL" id="JGVH01000087">
    <property type="protein sequence ID" value="KER01391.1"/>
    <property type="molecule type" value="Genomic_DNA"/>
</dbReference>
<dbReference type="Gene3D" id="2.60.120.10">
    <property type="entry name" value="Jelly Rolls"/>
    <property type="match status" value="1"/>
</dbReference>
<name>A0A081RRT8_PHOTE</name>
<proteinExistence type="predicted"/>
<dbReference type="SUPFAM" id="SSF51182">
    <property type="entry name" value="RmlC-like cupins"/>
    <property type="match status" value="1"/>
</dbReference>
<sequence length="380" mass="43704">MNKLSDITLVKRDEIPSMRTIEVDGVEHWLGHVKDFMKNKSLVRFLPSDNRISMAWVRLEAGEELNEHTHPVESMILMCEGGAHTTGEVKADMNAGDILLVPPGKLHGFKGMEPNGFWGLSIQFDSRGLYEDITDPWAVFYPEMKLEKMGDKNIADQLFQLNEKYMDRFDKHRLFALVRKGLLKNPEAKKRFLDCFQVWSDHFQKMVLARVITLQDPKFEELAWLHLIEELGHNRILAKNRTDLQTVFDPVLESTSAWFPWKMNSISDIEKVVLVHLVVEASATFFYKHIQPEMASTATGDHFDIHTITDDEHMAMGYEFLRNIPLSDGERLFEIQRQGWSMLMSVMGRIADLVVHNSDEHSTNKQTEESGKGADVEMAN</sequence>